<reference evidence="3 4" key="1">
    <citation type="journal article" date="2012" name="Genome Biol.">
        <title>Genome and low-iron response of an oceanic diatom adapted to chronic iron limitation.</title>
        <authorList>
            <person name="Lommer M."/>
            <person name="Specht M."/>
            <person name="Roy A.S."/>
            <person name="Kraemer L."/>
            <person name="Andreson R."/>
            <person name="Gutowska M.A."/>
            <person name="Wolf J."/>
            <person name="Bergner S.V."/>
            <person name="Schilhabel M.B."/>
            <person name="Klostermeier U.C."/>
            <person name="Beiko R.G."/>
            <person name="Rosenstiel P."/>
            <person name="Hippler M."/>
            <person name="Laroche J."/>
        </authorList>
    </citation>
    <scope>NUCLEOTIDE SEQUENCE [LARGE SCALE GENOMIC DNA]</scope>
    <source>
        <strain evidence="3 4">CCMP1005</strain>
    </source>
</reference>
<keyword evidence="2" id="KW-0812">Transmembrane</keyword>
<evidence type="ECO:0000313" key="3">
    <source>
        <dbReference type="EMBL" id="EJK62955.1"/>
    </source>
</evidence>
<dbReference type="AlphaFoldDB" id="K0SC71"/>
<evidence type="ECO:0000256" key="2">
    <source>
        <dbReference type="SAM" id="Phobius"/>
    </source>
</evidence>
<organism evidence="3 4">
    <name type="scientific">Thalassiosira oceanica</name>
    <name type="common">Marine diatom</name>
    <dbReference type="NCBI Taxonomy" id="159749"/>
    <lineage>
        <taxon>Eukaryota</taxon>
        <taxon>Sar</taxon>
        <taxon>Stramenopiles</taxon>
        <taxon>Ochrophyta</taxon>
        <taxon>Bacillariophyta</taxon>
        <taxon>Coscinodiscophyceae</taxon>
        <taxon>Thalassiosirophycidae</taxon>
        <taxon>Thalassiosirales</taxon>
        <taxon>Thalassiosiraceae</taxon>
        <taxon>Thalassiosira</taxon>
    </lineage>
</organism>
<proteinExistence type="predicted"/>
<evidence type="ECO:0000256" key="1">
    <source>
        <dbReference type="SAM" id="MobiDB-lite"/>
    </source>
</evidence>
<protein>
    <submittedName>
        <fullName evidence="3">Uncharacterized protein</fullName>
    </submittedName>
</protein>
<feature type="transmembrane region" description="Helical" evidence="2">
    <location>
        <begin position="113"/>
        <end position="133"/>
    </location>
</feature>
<keyword evidence="4" id="KW-1185">Reference proteome</keyword>
<accession>K0SC71</accession>
<gene>
    <name evidence="3" type="ORF">THAOC_16415</name>
</gene>
<keyword evidence="2" id="KW-0472">Membrane</keyword>
<keyword evidence="2" id="KW-1133">Transmembrane helix</keyword>
<feature type="region of interest" description="Disordered" evidence="1">
    <location>
        <begin position="1"/>
        <end position="41"/>
    </location>
</feature>
<sequence>MVAQAPTPTIQQEGRGARSGGAPKPLLVKTQQSASTLDEQRLRDELRKMLREELVAMSRQPDPAAGPGPDELLDAIGEKSFLRQRGSTHEDQLVSMPGDVFSLMCVSPATSQAFAYGLAVFAAKLFFYSVILFDICKSE</sequence>
<dbReference type="EMBL" id="AGNL01018522">
    <property type="protein sequence ID" value="EJK62955.1"/>
    <property type="molecule type" value="Genomic_DNA"/>
</dbReference>
<name>K0SC71_THAOC</name>
<evidence type="ECO:0000313" key="4">
    <source>
        <dbReference type="Proteomes" id="UP000266841"/>
    </source>
</evidence>
<comment type="caution">
    <text evidence="3">The sequence shown here is derived from an EMBL/GenBank/DDBJ whole genome shotgun (WGS) entry which is preliminary data.</text>
</comment>
<feature type="compositionally biased region" description="Polar residues" evidence="1">
    <location>
        <begin position="1"/>
        <end position="12"/>
    </location>
</feature>
<dbReference type="Proteomes" id="UP000266841">
    <property type="component" value="Unassembled WGS sequence"/>
</dbReference>